<evidence type="ECO:0000256" key="2">
    <source>
        <dbReference type="ARBA" id="ARBA00006730"/>
    </source>
</evidence>
<dbReference type="EMBL" id="JAQQWE010000002">
    <property type="protein sequence ID" value="KAK7962662.1"/>
    <property type="molecule type" value="Genomic_DNA"/>
</dbReference>
<reference evidence="8 9" key="1">
    <citation type="submission" date="2023-01" db="EMBL/GenBank/DDBJ databases">
        <title>Analysis of 21 Apiospora genomes using comparative genomics revels a genus with tremendous synthesis potential of carbohydrate active enzymes and secondary metabolites.</title>
        <authorList>
            <person name="Sorensen T."/>
        </authorList>
    </citation>
    <scope>NUCLEOTIDE SEQUENCE [LARGE SCALE GENOMIC DNA]</scope>
    <source>
        <strain evidence="8 9">CBS 24483</strain>
    </source>
</reference>
<dbReference type="RefSeq" id="XP_066704773.1">
    <property type="nucleotide sequence ID" value="XM_066839709.1"/>
</dbReference>
<accession>A0ABR1QRU4</accession>
<organism evidence="8 9">
    <name type="scientific">Apiospora aurea</name>
    <dbReference type="NCBI Taxonomy" id="335848"/>
    <lineage>
        <taxon>Eukaryota</taxon>
        <taxon>Fungi</taxon>
        <taxon>Dikarya</taxon>
        <taxon>Ascomycota</taxon>
        <taxon>Pezizomycotina</taxon>
        <taxon>Sordariomycetes</taxon>
        <taxon>Xylariomycetidae</taxon>
        <taxon>Amphisphaeriales</taxon>
        <taxon>Apiosporaceae</taxon>
        <taxon>Apiospora</taxon>
    </lineage>
</organism>
<keyword evidence="5" id="KW-0560">Oxidoreductase</keyword>
<comment type="cofactor">
    <cofactor evidence="1">
        <name>FAD</name>
        <dbReference type="ChEBI" id="CHEBI:57692"/>
    </cofactor>
</comment>
<evidence type="ECO:0000256" key="6">
    <source>
        <dbReference type="SAM" id="SignalP"/>
    </source>
</evidence>
<dbReference type="GeneID" id="92072771"/>
<feature type="chain" id="PRO_5046773074" description="FAD dependent oxidoreductase domain-containing protein" evidence="6">
    <location>
        <begin position="18"/>
        <end position="356"/>
    </location>
</feature>
<evidence type="ECO:0000256" key="1">
    <source>
        <dbReference type="ARBA" id="ARBA00001974"/>
    </source>
</evidence>
<dbReference type="Pfam" id="PF01266">
    <property type="entry name" value="DAO"/>
    <property type="match status" value="1"/>
</dbReference>
<keyword evidence="4" id="KW-0274">FAD</keyword>
<dbReference type="InterPro" id="IPR006076">
    <property type="entry name" value="FAD-dep_OxRdtase"/>
</dbReference>
<keyword evidence="6" id="KW-0732">Signal</keyword>
<sequence>MTHIVVLGAGVIGLSSALQVQSQGHRVTILARDFPGPFETVDPRLQIDYTSPWGGAHNRWVPPTNATEEREHAMALRTFAHMRELNRDYPAAGITLMPGIEYLEAPSPAYQELNAEKAKSLGMEGFRLLEPTELPDDKVKLGFEYNSWCVNPMVYCSFLLRRFGYLGGKVVKKEVRSPVEIFEMRELWIVDAVINASGIGFGDPNVFITRGQTCLVANACPATVTRQNADGSWFFSVPRNFDGGTIIGGTKEPNNWDPNPSSEVRASLLQNFAATYPQILGKDQKYRVIIDIVGRRPTRKNGMRLEKELTGDGKCIIHAYGLGGRGYELSWGVGEAVADLLSGHLRTASLNQRPKL</sequence>
<keyword evidence="3" id="KW-0285">Flavoprotein</keyword>
<dbReference type="Gene3D" id="3.40.50.720">
    <property type="entry name" value="NAD(P)-binding Rossmann-like Domain"/>
    <property type="match status" value="1"/>
</dbReference>
<evidence type="ECO:0000313" key="9">
    <source>
        <dbReference type="Proteomes" id="UP001391051"/>
    </source>
</evidence>
<feature type="domain" description="FAD dependent oxidoreductase" evidence="7">
    <location>
        <begin position="4"/>
        <end position="340"/>
    </location>
</feature>
<comment type="caution">
    <text evidence="8">The sequence shown here is derived from an EMBL/GenBank/DDBJ whole genome shotgun (WGS) entry which is preliminary data.</text>
</comment>
<evidence type="ECO:0000313" key="8">
    <source>
        <dbReference type="EMBL" id="KAK7962662.1"/>
    </source>
</evidence>
<dbReference type="PIRSF" id="PIRSF000189">
    <property type="entry name" value="D-aa_oxidase"/>
    <property type="match status" value="1"/>
</dbReference>
<gene>
    <name evidence="8" type="ORF">PG986_003487</name>
</gene>
<dbReference type="SUPFAM" id="SSF54373">
    <property type="entry name" value="FAD-linked reductases, C-terminal domain"/>
    <property type="match status" value="1"/>
</dbReference>
<proteinExistence type="inferred from homology"/>
<dbReference type="InterPro" id="IPR023209">
    <property type="entry name" value="DAO"/>
</dbReference>
<name>A0ABR1QRU4_9PEZI</name>
<evidence type="ECO:0000256" key="5">
    <source>
        <dbReference type="ARBA" id="ARBA00023002"/>
    </source>
</evidence>
<dbReference type="SUPFAM" id="SSF51971">
    <property type="entry name" value="Nucleotide-binding domain"/>
    <property type="match status" value="1"/>
</dbReference>
<dbReference type="PANTHER" id="PTHR11530">
    <property type="entry name" value="D-AMINO ACID OXIDASE"/>
    <property type="match status" value="1"/>
</dbReference>
<dbReference type="Proteomes" id="UP001391051">
    <property type="component" value="Unassembled WGS sequence"/>
</dbReference>
<evidence type="ECO:0000256" key="3">
    <source>
        <dbReference type="ARBA" id="ARBA00022630"/>
    </source>
</evidence>
<evidence type="ECO:0000256" key="4">
    <source>
        <dbReference type="ARBA" id="ARBA00022827"/>
    </source>
</evidence>
<comment type="similarity">
    <text evidence="2">Belongs to the DAMOX/DASOX family.</text>
</comment>
<dbReference type="PANTHER" id="PTHR11530:SF26">
    <property type="entry name" value="FAD DEPENDENT OXIDOREDUCTASE SUPERFAMILY (AFU_ORTHOLOGUE AFUA_5G13940)"/>
    <property type="match status" value="1"/>
</dbReference>
<evidence type="ECO:0000259" key="7">
    <source>
        <dbReference type="Pfam" id="PF01266"/>
    </source>
</evidence>
<feature type="signal peptide" evidence="6">
    <location>
        <begin position="1"/>
        <end position="17"/>
    </location>
</feature>
<dbReference type="Gene3D" id="3.30.9.10">
    <property type="entry name" value="D-Amino Acid Oxidase, subunit A, domain 2"/>
    <property type="match status" value="1"/>
</dbReference>
<keyword evidence="9" id="KW-1185">Reference proteome</keyword>
<protein>
    <recommendedName>
        <fullName evidence="7">FAD dependent oxidoreductase domain-containing protein</fullName>
    </recommendedName>
</protein>